<evidence type="ECO:0000313" key="3">
    <source>
        <dbReference type="Proteomes" id="UP000316759"/>
    </source>
</evidence>
<comment type="caution">
    <text evidence="2">The sequence shown here is derived from an EMBL/GenBank/DDBJ whole genome shotgun (WGS) entry which is preliminary data.</text>
</comment>
<feature type="region of interest" description="Disordered" evidence="1">
    <location>
        <begin position="977"/>
        <end position="1017"/>
    </location>
</feature>
<keyword evidence="3" id="KW-1185">Reference proteome</keyword>
<sequence length="1338" mass="146410">MMAFVTTNPQPTTRWFPNHANTPEMSQEFCRPCEPCRPIVHAGNPTHRDERASAQGKEHIITQSAAHLNYYDTVRSPIVTLHPISDAHCATPQPSRTRSQRLDHSTEPIQHRSMIELDERRDNCYPILNCVSPIQTPTQFRWIRHRTTSSLDVARSPGRTPPSGFMRFTIQDLMQQESCVGSVNYMVDQPSKLVRIECRKPGCRCVLKNEPALALKIVSGVTLVQGRWLLPSKSGPKSPLNLTIYNPNAGSKSRNGLPFSFTDASADVSPVVLTSCCPSWFELISRPSSRDSPHIQCPEVPIWSSGKALWRAKPRFFLLRKPVQCLVGAVNQPLTMSVADVYKPDAAGCNLDASNTVTLRAGTVLELLDCRACRLMQHDSSGTTSNASVHLGAGLLSRHRGKTLPMLQCAIVGAKALVPVASVATDLSVKDGLQWLADGPRLVYLSLDSKSISCSPVATHNTQQSDCRQNILPLKSFNTCPSSAGVHSLFSLLSASKLPAIVRPLTGLRPNEWFPLERADCRFVSPWEFSSVADAPLLLLDMCYHGDLIFLEPLTDCVDPMHHDDSRNLVGQSRSSSTSRFFVVTPDMLAQHNFFLADAATTVQYTNPLELHACRVAHFLAACHPAQGLAYLMKHLEDISFALDTGPSHIPLTRTLGPVSSSVKYCPIQSVLLSISAAAALATDDLDELGSWERTSMEQLSQPDLTGNLTLPWGASSLNSIHRYQSSGCLIGAKSRANSSLSSSFIASETDQMNALCDEIEDIYFYVRNGRFPAQSRSMTSLVHHVTPVGRSHRPLPQTSAPISPQADEMSPNESHHQRASYKRGFSRGRYTTVETGGINKESQPQQQQQQQQPAMSFIKRPQKSPQFYMPRSLADIQQIPVFAASPEHAVDVGTLMSPKNRMNRSSGVHPSQPELTDGLPKENLVRVFQSPAHDSGVDIGVHRSFSNNERQVSQPTYPGKVYTNTRVLTMSKIVNNSNQDNSHTTMSQSQITTSQPALNSDHVSYRHRKRSTDSASAFRLPVPRAAVDCVDYTDSANGQPVTERKNSSSCRQNAKNNGTYLVNPGVPIYGGQSFGSDSQYSGAVRFPDDTQSTKSPLRVIDLRHTDSRSLGQLQNSRVLSSCTTVVSHSVSCVPTNSPSVTAGATRSYCLCQPPTHSHSPAVPLNAPAVRLPVNPTAVYSSAEAMRPDRRTSSAQPAVRCHPPTFFMMVNPGSVEDDGRPSGWTAIDSNTGYMNSISQPPAALTNTIPLYATVTTNTVTRHAKHRTEMTNSSPDTGIGGESGVEIPCTLVLSHSYDTNTSWPPTDTSDRTSRSGLHYSNQTGSATRLGGRIKQIYQI</sequence>
<gene>
    <name evidence="2" type="ORF">FGIG_02889</name>
</gene>
<accession>A0A504YKZ8</accession>
<feature type="region of interest" description="Disordered" evidence="1">
    <location>
        <begin position="1297"/>
        <end position="1324"/>
    </location>
</feature>
<feature type="compositionally biased region" description="Basic residues" evidence="1">
    <location>
        <begin position="818"/>
        <end position="827"/>
    </location>
</feature>
<reference evidence="2 3" key="1">
    <citation type="submission" date="2019-04" db="EMBL/GenBank/DDBJ databases">
        <title>Annotation for the trematode Fasciola gigantica.</title>
        <authorList>
            <person name="Choi Y.-J."/>
        </authorList>
    </citation>
    <scope>NUCLEOTIDE SEQUENCE [LARGE SCALE GENOMIC DNA]</scope>
    <source>
        <strain evidence="2">Uganda_cow_1</strain>
    </source>
</reference>
<evidence type="ECO:0000313" key="2">
    <source>
        <dbReference type="EMBL" id="TPP61135.1"/>
    </source>
</evidence>
<name>A0A504YKZ8_FASGI</name>
<dbReference type="Proteomes" id="UP000316759">
    <property type="component" value="Unassembled WGS sequence"/>
</dbReference>
<feature type="compositionally biased region" description="Polar residues" evidence="1">
    <location>
        <begin position="1297"/>
        <end position="1306"/>
    </location>
</feature>
<feature type="compositionally biased region" description="Polar residues" evidence="1">
    <location>
        <begin position="1313"/>
        <end position="1324"/>
    </location>
</feature>
<feature type="region of interest" description="Disordered" evidence="1">
    <location>
        <begin position="789"/>
        <end position="858"/>
    </location>
</feature>
<evidence type="ECO:0000256" key="1">
    <source>
        <dbReference type="SAM" id="MobiDB-lite"/>
    </source>
</evidence>
<dbReference type="EMBL" id="SUNJ01008569">
    <property type="protein sequence ID" value="TPP61135.1"/>
    <property type="molecule type" value="Genomic_DNA"/>
</dbReference>
<protein>
    <submittedName>
        <fullName evidence="2">Uncharacterized protein</fullName>
    </submittedName>
</protein>
<organism evidence="2 3">
    <name type="scientific">Fasciola gigantica</name>
    <name type="common">Giant liver fluke</name>
    <dbReference type="NCBI Taxonomy" id="46835"/>
    <lineage>
        <taxon>Eukaryota</taxon>
        <taxon>Metazoa</taxon>
        <taxon>Spiralia</taxon>
        <taxon>Lophotrochozoa</taxon>
        <taxon>Platyhelminthes</taxon>
        <taxon>Trematoda</taxon>
        <taxon>Digenea</taxon>
        <taxon>Plagiorchiida</taxon>
        <taxon>Echinostomata</taxon>
        <taxon>Echinostomatoidea</taxon>
        <taxon>Fasciolidae</taxon>
        <taxon>Fasciola</taxon>
    </lineage>
</organism>
<proteinExistence type="predicted"/>
<feature type="compositionally biased region" description="Low complexity" evidence="1">
    <location>
        <begin position="844"/>
        <end position="854"/>
    </location>
</feature>
<feature type="compositionally biased region" description="Low complexity" evidence="1">
    <location>
        <begin position="983"/>
        <end position="996"/>
    </location>
</feature>
<feature type="region of interest" description="Disordered" evidence="1">
    <location>
        <begin position="899"/>
        <end position="918"/>
    </location>
</feature>
<dbReference type="OrthoDB" id="6258948at2759"/>